<evidence type="ECO:0000256" key="2">
    <source>
        <dbReference type="SAM" id="Phobius"/>
    </source>
</evidence>
<dbReference type="EMBL" id="HBFQ01016904">
    <property type="protein sequence ID" value="CAD8837400.1"/>
    <property type="molecule type" value="Transcribed_RNA"/>
</dbReference>
<accession>A0A7S1F1N4</accession>
<evidence type="ECO:0008006" key="4">
    <source>
        <dbReference type="Google" id="ProtNLM"/>
    </source>
</evidence>
<reference evidence="3" key="1">
    <citation type="submission" date="2021-01" db="EMBL/GenBank/DDBJ databases">
        <authorList>
            <person name="Corre E."/>
            <person name="Pelletier E."/>
            <person name="Niang G."/>
            <person name="Scheremetjew M."/>
            <person name="Finn R."/>
            <person name="Kale V."/>
            <person name="Holt S."/>
            <person name="Cochrane G."/>
            <person name="Meng A."/>
            <person name="Brown T."/>
            <person name="Cohen L."/>
        </authorList>
    </citation>
    <scope>NUCLEOTIDE SEQUENCE</scope>
</reference>
<dbReference type="Pfam" id="PF03134">
    <property type="entry name" value="TB2_DP1_HVA22"/>
    <property type="match status" value="1"/>
</dbReference>
<gene>
    <name evidence="3" type="ORF">NSCI0253_LOCUS11748</name>
</gene>
<comment type="subcellular location">
    <subcellularLocation>
        <location evidence="1">Membrane</location>
        <topology evidence="1">Multi-pass membrane protein</topology>
    </subcellularLocation>
</comment>
<organism evidence="3">
    <name type="scientific">Noctiluca scintillans</name>
    <name type="common">Sea sparkle</name>
    <name type="synonym">Red tide dinoflagellate</name>
    <dbReference type="NCBI Taxonomy" id="2966"/>
    <lineage>
        <taxon>Eukaryota</taxon>
        <taxon>Sar</taxon>
        <taxon>Alveolata</taxon>
        <taxon>Dinophyceae</taxon>
        <taxon>Noctilucales</taxon>
        <taxon>Noctilucaceae</taxon>
        <taxon>Noctiluca</taxon>
    </lineage>
</organism>
<sequence length="284" mass="31062">MATLETNSQLGVDPMLDDTVIGPAVGLSTTRSSPLSETWTGKSELLEQMNAQLSEIPALGRVAEMLKVRPATVAGMFVVLSLAFLLYGFGGHIVCTLVGCLYPAFESFKTVESKNAKMTQFWLHYWVVFACMTTVEHLLYYILVWIPFYYPIKLCCLFYLASPRTDGANVAYHWLLKPVLSRNQATIDKMLLESQQGLQHTISGTLSVGANVTMSVTGENMKSLSRKAILVAPVAAKKVAGVTSQILDVSSGRVSDFMASRRSEVASSVKVTEVTDETDDVKSE</sequence>
<evidence type="ECO:0000313" key="3">
    <source>
        <dbReference type="EMBL" id="CAD8837400.1"/>
    </source>
</evidence>
<keyword evidence="2" id="KW-1133">Transmembrane helix</keyword>
<comment type="similarity">
    <text evidence="1">Belongs to the DP1 family.</text>
</comment>
<name>A0A7S1F1N4_NOCSC</name>
<proteinExistence type="inferred from homology"/>
<keyword evidence="2" id="KW-0812">Transmembrane</keyword>
<feature type="transmembrane region" description="Helical" evidence="2">
    <location>
        <begin position="74"/>
        <end position="102"/>
    </location>
</feature>
<keyword evidence="2" id="KW-0472">Membrane</keyword>
<protein>
    <recommendedName>
        <fullName evidence="4">Receptor expression-enhancing protein</fullName>
    </recommendedName>
</protein>
<evidence type="ECO:0000256" key="1">
    <source>
        <dbReference type="RuleBase" id="RU362006"/>
    </source>
</evidence>
<dbReference type="GO" id="GO:0016020">
    <property type="term" value="C:membrane"/>
    <property type="evidence" value="ECO:0007669"/>
    <property type="project" value="UniProtKB-SubCell"/>
</dbReference>
<feature type="transmembrane region" description="Helical" evidence="2">
    <location>
        <begin position="123"/>
        <end position="150"/>
    </location>
</feature>
<dbReference type="AlphaFoldDB" id="A0A7S1F1N4"/>
<dbReference type="PANTHER" id="PTHR12300">
    <property type="entry name" value="HVA22-LIKE PROTEINS"/>
    <property type="match status" value="1"/>
</dbReference>
<dbReference type="InterPro" id="IPR004345">
    <property type="entry name" value="TB2_DP1_HVA22"/>
</dbReference>